<keyword evidence="4" id="KW-0964">Secreted</keyword>
<dbReference type="GO" id="GO:0009288">
    <property type="term" value="C:bacterial-type flagellum"/>
    <property type="evidence" value="ECO:0007669"/>
    <property type="project" value="UniProtKB-SubCell"/>
</dbReference>
<proteinExistence type="inferred from homology"/>
<dbReference type="OrthoDB" id="7328309at2"/>
<dbReference type="RefSeq" id="WP_099622703.1">
    <property type="nucleotide sequence ID" value="NZ_CP024201.1"/>
</dbReference>
<feature type="domain" description="Flagellin N-terminal" evidence="5">
    <location>
        <begin position="6"/>
        <end position="140"/>
    </location>
</feature>
<evidence type="ECO:0000259" key="6">
    <source>
        <dbReference type="Pfam" id="PF00700"/>
    </source>
</evidence>
<reference evidence="7 8" key="1">
    <citation type="submission" date="2017-10" db="EMBL/GenBank/DDBJ databases">
        <title>Genome sequence of Caulobacter mirabilis FWC38.</title>
        <authorList>
            <person name="Fiebig A."/>
            <person name="Crosson S."/>
        </authorList>
    </citation>
    <scope>NUCLEOTIDE SEQUENCE [LARGE SCALE GENOMIC DNA]</scope>
    <source>
        <strain evidence="7 8">FWC 38</strain>
    </source>
</reference>
<evidence type="ECO:0000313" key="7">
    <source>
        <dbReference type="EMBL" id="ATQ43452.1"/>
    </source>
</evidence>
<accession>A0A2D2AZM5</accession>
<dbReference type="Pfam" id="PF00669">
    <property type="entry name" value="Flagellin_N"/>
    <property type="match status" value="1"/>
</dbReference>
<dbReference type="AlphaFoldDB" id="A0A2D2AZM5"/>
<dbReference type="EMBL" id="CP024201">
    <property type="protein sequence ID" value="ATQ43452.1"/>
    <property type="molecule type" value="Genomic_DNA"/>
</dbReference>
<evidence type="ECO:0000259" key="5">
    <source>
        <dbReference type="Pfam" id="PF00669"/>
    </source>
</evidence>
<keyword evidence="8" id="KW-1185">Reference proteome</keyword>
<gene>
    <name evidence="7" type="ORF">CSW64_14050</name>
</gene>
<keyword evidence="7" id="KW-0969">Cilium</keyword>
<comment type="similarity">
    <text evidence="1 4">Belongs to the bacterial flagellin family.</text>
</comment>
<name>A0A2D2AZM5_9CAUL</name>
<dbReference type="SUPFAM" id="SSF64518">
    <property type="entry name" value="Phase 1 flagellin"/>
    <property type="match status" value="1"/>
</dbReference>
<keyword evidence="7" id="KW-0282">Flagellum</keyword>
<dbReference type="PANTHER" id="PTHR42792">
    <property type="entry name" value="FLAGELLIN"/>
    <property type="match status" value="1"/>
</dbReference>
<evidence type="ECO:0000313" key="8">
    <source>
        <dbReference type="Proteomes" id="UP000228945"/>
    </source>
</evidence>
<dbReference type="InterPro" id="IPR001492">
    <property type="entry name" value="Flagellin"/>
</dbReference>
<dbReference type="KEGG" id="cmb:CSW64_14050"/>
<dbReference type="Proteomes" id="UP000228945">
    <property type="component" value="Chromosome"/>
</dbReference>
<evidence type="ECO:0000256" key="1">
    <source>
        <dbReference type="ARBA" id="ARBA00005709"/>
    </source>
</evidence>
<keyword evidence="7" id="KW-0966">Cell projection</keyword>
<dbReference type="GO" id="GO:0005198">
    <property type="term" value="F:structural molecule activity"/>
    <property type="evidence" value="ECO:0007669"/>
    <property type="project" value="UniProtKB-UniRule"/>
</dbReference>
<keyword evidence="3 4" id="KW-0975">Bacterial flagellum</keyword>
<comment type="subunit">
    <text evidence="2">In C.crescentus, the flagellar filament is composed of multiple flagellins of 29 kDa; 27 kDa and 25 kDa.</text>
</comment>
<dbReference type="InterPro" id="IPR001029">
    <property type="entry name" value="Flagellin_N"/>
</dbReference>
<protein>
    <recommendedName>
        <fullName evidence="4">Flagellin</fullName>
    </recommendedName>
</protein>
<comment type="subcellular location">
    <subcellularLocation>
        <location evidence="4">Secreted</location>
    </subcellularLocation>
    <subcellularLocation>
        <location evidence="4">Bacterial flagellum</location>
    </subcellularLocation>
</comment>
<organism evidence="7 8">
    <name type="scientific">Caulobacter mirabilis</name>
    <dbReference type="NCBI Taxonomy" id="69666"/>
    <lineage>
        <taxon>Bacteria</taxon>
        <taxon>Pseudomonadati</taxon>
        <taxon>Pseudomonadota</taxon>
        <taxon>Alphaproteobacteria</taxon>
        <taxon>Caulobacterales</taxon>
        <taxon>Caulobacteraceae</taxon>
        <taxon>Caulobacter</taxon>
    </lineage>
</organism>
<dbReference type="GO" id="GO:0005576">
    <property type="term" value="C:extracellular region"/>
    <property type="evidence" value="ECO:0007669"/>
    <property type="project" value="UniProtKB-SubCell"/>
</dbReference>
<sequence>MIANSVNTNVGAMIALQNLNATNTELTTTQGRINTGKKVASAKDNGAIWAIAQNQRATSQSLNAVKESLDRGKSTIDVAIAAGESVSDLLLQMKEKALAASDTTLDTAARSALNEDFKALRDQITKAVTNAEFNGANLIKTGATAQASLANADGSSKLTVAPEVLALAGGIVTVTATGTIGTATAATAMITTVGNSITNTSAALARLGTKAKAFEMHITFVGKLQDSLDAGVGNLVDADLAKESAKLQALQTKQQLGVQALSIANSSTQTLMSLFR</sequence>
<dbReference type="InterPro" id="IPR046358">
    <property type="entry name" value="Flagellin_C"/>
</dbReference>
<comment type="function">
    <text evidence="4">Flagellin is the subunit protein which polymerizes to form the filaments of bacterial flagella.</text>
</comment>
<evidence type="ECO:0000256" key="4">
    <source>
        <dbReference type="RuleBase" id="RU362073"/>
    </source>
</evidence>
<evidence type="ECO:0000256" key="3">
    <source>
        <dbReference type="ARBA" id="ARBA00023143"/>
    </source>
</evidence>
<evidence type="ECO:0000256" key="2">
    <source>
        <dbReference type="ARBA" id="ARBA00011829"/>
    </source>
</evidence>
<dbReference type="PANTHER" id="PTHR42792:SF2">
    <property type="entry name" value="FLAGELLIN"/>
    <property type="match status" value="1"/>
</dbReference>
<feature type="domain" description="Flagellin C-terminal" evidence="6">
    <location>
        <begin position="191"/>
        <end position="275"/>
    </location>
</feature>
<dbReference type="Pfam" id="PF00700">
    <property type="entry name" value="Flagellin_C"/>
    <property type="match status" value="1"/>
</dbReference>
<dbReference type="Gene3D" id="1.20.1330.10">
    <property type="entry name" value="f41 fragment of flagellin, N-terminal domain"/>
    <property type="match status" value="1"/>
</dbReference>